<organism evidence="1 2">
    <name type="scientific">Mucisphaera calidilacus</name>
    <dbReference type="NCBI Taxonomy" id="2527982"/>
    <lineage>
        <taxon>Bacteria</taxon>
        <taxon>Pseudomonadati</taxon>
        <taxon>Planctomycetota</taxon>
        <taxon>Phycisphaerae</taxon>
        <taxon>Phycisphaerales</taxon>
        <taxon>Phycisphaeraceae</taxon>
        <taxon>Mucisphaera</taxon>
    </lineage>
</organism>
<dbReference type="AlphaFoldDB" id="A0A518BW73"/>
<evidence type="ECO:0000313" key="1">
    <source>
        <dbReference type="EMBL" id="QDU71232.1"/>
    </source>
</evidence>
<name>A0A518BW73_9BACT</name>
<dbReference type="OrthoDB" id="277831at2"/>
<protein>
    <recommendedName>
        <fullName evidence="3">YkgJ family cysteine cluster protein</fullName>
    </recommendedName>
</protein>
<gene>
    <name evidence="1" type="ORF">Pan265_10810</name>
</gene>
<evidence type="ECO:0000313" key="2">
    <source>
        <dbReference type="Proteomes" id="UP000320386"/>
    </source>
</evidence>
<dbReference type="KEGG" id="mcad:Pan265_10810"/>
<proteinExistence type="predicted"/>
<evidence type="ECO:0008006" key="3">
    <source>
        <dbReference type="Google" id="ProtNLM"/>
    </source>
</evidence>
<dbReference type="Proteomes" id="UP000320386">
    <property type="component" value="Chromosome"/>
</dbReference>
<dbReference type="RefSeq" id="WP_145445382.1">
    <property type="nucleotide sequence ID" value="NZ_CP036280.1"/>
</dbReference>
<accession>A0A518BW73</accession>
<dbReference type="EMBL" id="CP036280">
    <property type="protein sequence ID" value="QDU71232.1"/>
    <property type="molecule type" value="Genomic_DNA"/>
</dbReference>
<sequence length="169" mass="19488">MDEQRRDAWRQWLDAARDPEVDGFLQSFYGDLDRAVAQRAPRCDQSGRCCDFDGYGHRLYVTGLEIARFLRHAPPPEPASDYPLRVLTEHRPACVYQVDGLCSTHAIRPLGCRVFFCEPGTEDWQQQTYERFMNRLKAEHERLGLPYAYMEWRAGLAEAASIRSISSEG</sequence>
<reference evidence="1 2" key="1">
    <citation type="submission" date="2019-02" db="EMBL/GenBank/DDBJ databases">
        <title>Deep-cultivation of Planctomycetes and their phenomic and genomic characterization uncovers novel biology.</title>
        <authorList>
            <person name="Wiegand S."/>
            <person name="Jogler M."/>
            <person name="Boedeker C."/>
            <person name="Pinto D."/>
            <person name="Vollmers J."/>
            <person name="Rivas-Marin E."/>
            <person name="Kohn T."/>
            <person name="Peeters S.H."/>
            <person name="Heuer A."/>
            <person name="Rast P."/>
            <person name="Oberbeckmann S."/>
            <person name="Bunk B."/>
            <person name="Jeske O."/>
            <person name="Meyerdierks A."/>
            <person name="Storesund J.E."/>
            <person name="Kallscheuer N."/>
            <person name="Luecker S."/>
            <person name="Lage O.M."/>
            <person name="Pohl T."/>
            <person name="Merkel B.J."/>
            <person name="Hornburger P."/>
            <person name="Mueller R.-W."/>
            <person name="Bruemmer F."/>
            <person name="Labrenz M."/>
            <person name="Spormann A.M."/>
            <person name="Op den Camp H."/>
            <person name="Overmann J."/>
            <person name="Amann R."/>
            <person name="Jetten M.S.M."/>
            <person name="Mascher T."/>
            <person name="Medema M.H."/>
            <person name="Devos D.P."/>
            <person name="Kaster A.-K."/>
            <person name="Ovreas L."/>
            <person name="Rohde M."/>
            <person name="Galperin M.Y."/>
            <person name="Jogler C."/>
        </authorList>
    </citation>
    <scope>NUCLEOTIDE SEQUENCE [LARGE SCALE GENOMIC DNA]</scope>
    <source>
        <strain evidence="1 2">Pan265</strain>
    </source>
</reference>
<keyword evidence="2" id="KW-1185">Reference proteome</keyword>